<dbReference type="PROSITE" id="PS01306">
    <property type="entry name" value="UPF0054"/>
    <property type="match status" value="1"/>
</dbReference>
<evidence type="ECO:0000256" key="4">
    <source>
        <dbReference type="ARBA" id="ARBA00022722"/>
    </source>
</evidence>
<evidence type="ECO:0000256" key="8">
    <source>
        <dbReference type="ARBA" id="ARBA00022833"/>
    </source>
</evidence>
<dbReference type="GO" id="GO:0008270">
    <property type="term" value="F:zinc ion binding"/>
    <property type="evidence" value="ECO:0007669"/>
    <property type="project" value="UniProtKB-UniRule"/>
</dbReference>
<dbReference type="InterPro" id="IPR020549">
    <property type="entry name" value="YbeY_CS"/>
</dbReference>
<dbReference type="InterPro" id="IPR023091">
    <property type="entry name" value="MetalPrtase_cat_dom_sf_prd"/>
</dbReference>
<dbReference type="SUPFAM" id="SSF55486">
    <property type="entry name" value="Metalloproteases ('zincins'), catalytic domain"/>
    <property type="match status" value="1"/>
</dbReference>
<dbReference type="GO" id="GO:0006364">
    <property type="term" value="P:rRNA processing"/>
    <property type="evidence" value="ECO:0007669"/>
    <property type="project" value="UniProtKB-UniRule"/>
</dbReference>
<dbReference type="PANTHER" id="PTHR46986">
    <property type="entry name" value="ENDORIBONUCLEASE YBEY, CHLOROPLASTIC"/>
    <property type="match status" value="1"/>
</dbReference>
<accession>A0AA43KCB0</accession>
<evidence type="ECO:0000313" key="10">
    <source>
        <dbReference type="EMBL" id="MDH6061376.1"/>
    </source>
</evidence>
<keyword evidence="7 9" id="KW-0378">Hydrolase</keyword>
<dbReference type="AlphaFoldDB" id="A0AA43KCB0"/>
<dbReference type="GO" id="GO:0004521">
    <property type="term" value="F:RNA endonuclease activity"/>
    <property type="evidence" value="ECO:0007669"/>
    <property type="project" value="UniProtKB-UniRule"/>
</dbReference>
<evidence type="ECO:0000256" key="9">
    <source>
        <dbReference type="HAMAP-Rule" id="MF_00009"/>
    </source>
</evidence>
<dbReference type="NCBIfam" id="TIGR00043">
    <property type="entry name" value="rRNA maturation RNase YbeY"/>
    <property type="match status" value="1"/>
</dbReference>
<comment type="subcellular location">
    <subcellularLocation>
        <location evidence="9">Cytoplasm</location>
    </subcellularLocation>
</comment>
<proteinExistence type="inferred from homology"/>
<dbReference type="Proteomes" id="UP001159387">
    <property type="component" value="Unassembled WGS sequence"/>
</dbReference>
<dbReference type="Gene3D" id="3.40.390.30">
    <property type="entry name" value="Metalloproteases ('zincins'), catalytic domain"/>
    <property type="match status" value="1"/>
</dbReference>
<keyword evidence="9" id="KW-0963">Cytoplasm</keyword>
<feature type="binding site" evidence="9">
    <location>
        <position position="141"/>
    </location>
    <ligand>
        <name>Zn(2+)</name>
        <dbReference type="ChEBI" id="CHEBI:29105"/>
        <note>catalytic</note>
    </ligand>
</feature>
<keyword evidence="5 9" id="KW-0479">Metal-binding</keyword>
<gene>
    <name evidence="9 10" type="primary">ybeY</name>
    <name evidence="10" type="ORF">NWP17_13180</name>
</gene>
<organism evidence="10 11">
    <name type="scientific">Chrysosporum bergii ANA360D</name>
    <dbReference type="NCBI Taxonomy" id="617107"/>
    <lineage>
        <taxon>Bacteria</taxon>
        <taxon>Bacillati</taxon>
        <taxon>Cyanobacteriota</taxon>
        <taxon>Cyanophyceae</taxon>
        <taxon>Nostocales</taxon>
        <taxon>Nodulariaceae</taxon>
        <taxon>Chrysosporum</taxon>
    </lineage>
</organism>
<keyword evidence="6 9" id="KW-0255">Endonuclease</keyword>
<keyword evidence="4 9" id="KW-0540">Nuclease</keyword>
<dbReference type="InterPro" id="IPR002036">
    <property type="entry name" value="YbeY"/>
</dbReference>
<keyword evidence="3 9" id="KW-0698">rRNA processing</keyword>
<keyword evidence="8 9" id="KW-0862">Zinc</keyword>
<feature type="binding site" evidence="9">
    <location>
        <position position="147"/>
    </location>
    <ligand>
        <name>Zn(2+)</name>
        <dbReference type="ChEBI" id="CHEBI:29105"/>
        <note>catalytic</note>
    </ligand>
</feature>
<comment type="similarity">
    <text evidence="1 9">Belongs to the endoribonuclease YbeY family.</text>
</comment>
<dbReference type="GO" id="GO:0004222">
    <property type="term" value="F:metalloendopeptidase activity"/>
    <property type="evidence" value="ECO:0007669"/>
    <property type="project" value="InterPro"/>
</dbReference>
<comment type="function">
    <text evidence="9">Single strand-specific metallo-endoribonuclease involved in late-stage 70S ribosome quality control and in maturation of the 3' terminus of the 16S rRNA.</text>
</comment>
<dbReference type="Pfam" id="PF02130">
    <property type="entry name" value="YbeY"/>
    <property type="match status" value="1"/>
</dbReference>
<dbReference type="GO" id="GO:0005737">
    <property type="term" value="C:cytoplasm"/>
    <property type="evidence" value="ECO:0007669"/>
    <property type="project" value="UniProtKB-SubCell"/>
</dbReference>
<evidence type="ECO:0000256" key="3">
    <source>
        <dbReference type="ARBA" id="ARBA00022552"/>
    </source>
</evidence>
<comment type="caution">
    <text evidence="10">The sequence shown here is derived from an EMBL/GenBank/DDBJ whole genome shotgun (WGS) entry which is preliminary data.</text>
</comment>
<comment type="cofactor">
    <cofactor evidence="9">
        <name>Zn(2+)</name>
        <dbReference type="ChEBI" id="CHEBI:29105"/>
    </cofactor>
    <text evidence="9">Binds 1 zinc ion.</text>
</comment>
<keyword evidence="11" id="KW-1185">Reference proteome</keyword>
<dbReference type="HAMAP" id="MF_00009">
    <property type="entry name" value="Endoribonucl_YbeY"/>
    <property type="match status" value="1"/>
</dbReference>
<evidence type="ECO:0000256" key="7">
    <source>
        <dbReference type="ARBA" id="ARBA00022801"/>
    </source>
</evidence>
<name>A0AA43KCB0_9CYAN</name>
<keyword evidence="2 9" id="KW-0690">Ribosome biogenesis</keyword>
<dbReference type="PANTHER" id="PTHR46986:SF1">
    <property type="entry name" value="ENDORIBONUCLEASE YBEY, CHLOROPLASTIC"/>
    <property type="match status" value="1"/>
</dbReference>
<dbReference type="EMBL" id="JANQDH010000090">
    <property type="protein sequence ID" value="MDH6061376.1"/>
    <property type="molecule type" value="Genomic_DNA"/>
</dbReference>
<evidence type="ECO:0000256" key="5">
    <source>
        <dbReference type="ARBA" id="ARBA00022723"/>
    </source>
</evidence>
<dbReference type="RefSeq" id="WP_280655348.1">
    <property type="nucleotide sequence ID" value="NZ_JANQDH010000090.1"/>
</dbReference>
<evidence type="ECO:0000256" key="1">
    <source>
        <dbReference type="ARBA" id="ARBA00010875"/>
    </source>
</evidence>
<feature type="binding site" evidence="9">
    <location>
        <position position="137"/>
    </location>
    <ligand>
        <name>Zn(2+)</name>
        <dbReference type="ChEBI" id="CHEBI:29105"/>
        <note>catalytic</note>
    </ligand>
</feature>
<reference evidence="10 11" key="1">
    <citation type="journal article" date="2023" name="J. Phycol.">
        <title>Chrysosporum ovalisporum is synonymous with the true-branching cyanobacterium Umezakia natans (Nostocales/Aphanizomenonaceae).</title>
        <authorList>
            <person name="McGregor G.B."/>
            <person name="Sendall B.C."/>
            <person name="Niiyama Y."/>
            <person name="Tuji A."/>
            <person name="Willis A."/>
        </authorList>
    </citation>
    <scope>NUCLEOTIDE SEQUENCE [LARGE SCALE GENOMIC DNA]</scope>
    <source>
        <strain evidence="10 11">ANA360D</strain>
    </source>
</reference>
<evidence type="ECO:0000313" key="11">
    <source>
        <dbReference type="Proteomes" id="UP001159387"/>
    </source>
</evidence>
<protein>
    <recommendedName>
        <fullName evidence="9">Endoribonuclease YbeY</fullName>
        <ecNumber evidence="9">3.1.-.-</ecNumber>
    </recommendedName>
</protein>
<dbReference type="EC" id="3.1.-.-" evidence="9"/>
<evidence type="ECO:0000256" key="2">
    <source>
        <dbReference type="ARBA" id="ARBA00022517"/>
    </source>
</evidence>
<sequence length="175" mass="20175">MQLELDVQDLFDESSSTAAMDFGEYDTRITGETWQDWFERWLESLQSYLPPAVSYEIALRLTDDAEIQALNAQYRHQDKPTDVLSFAALEVDFPQSPEMQADHLYLGDIVISVNTAQRQAQRQEHSLSTELAWLATHGLLHLLGWDHPDEEQLRAMLQQQVQLLKLISIDMDIET</sequence>
<evidence type="ECO:0000256" key="6">
    <source>
        <dbReference type="ARBA" id="ARBA00022759"/>
    </source>
</evidence>